<feature type="region of interest" description="Disordered" evidence="1">
    <location>
        <begin position="1"/>
        <end position="52"/>
    </location>
</feature>
<reference evidence="2 3" key="1">
    <citation type="journal article" date="2018" name="Nat. Genet.">
        <title>Extensive intraspecific gene order and gene structural variations between Mo17 and other maize genomes.</title>
        <authorList>
            <person name="Sun S."/>
            <person name="Zhou Y."/>
            <person name="Chen J."/>
            <person name="Shi J."/>
            <person name="Zhao H."/>
            <person name="Zhao H."/>
            <person name="Song W."/>
            <person name="Zhang M."/>
            <person name="Cui Y."/>
            <person name="Dong X."/>
            <person name="Liu H."/>
            <person name="Ma X."/>
            <person name="Jiao Y."/>
            <person name="Wang B."/>
            <person name="Wei X."/>
            <person name="Stein J.C."/>
            <person name="Glaubitz J.C."/>
            <person name="Lu F."/>
            <person name="Yu G."/>
            <person name="Liang C."/>
            <person name="Fengler K."/>
            <person name="Li B."/>
            <person name="Rafalski A."/>
            <person name="Schnable P.S."/>
            <person name="Ware D.H."/>
            <person name="Buckler E.S."/>
            <person name="Lai J."/>
        </authorList>
    </citation>
    <scope>NUCLEOTIDE SEQUENCE [LARGE SCALE GENOMIC DNA]</scope>
    <source>
        <strain evidence="3">cv. Missouri 17</strain>
        <tissue evidence="2">Seedling</tissue>
    </source>
</reference>
<feature type="compositionally biased region" description="Polar residues" evidence="1">
    <location>
        <begin position="193"/>
        <end position="216"/>
    </location>
</feature>
<sequence>MASLFGARRRRSPEDDSEDDRSGRGRTKRFRLSPEEDAASPAEAGPGAATETGWLSGFVYGAKRVISSVLLFSSPEETGSGEDEEEEKDDDDDEEGIHLNEHEATHDTHGAIVPYSEPKLTIEQMVMKETFSRDECDRMVELIKSRVRDSTFPEAHEYVKPEEIPSRNAGITHDFTGTWRSLSRDRNVPESVPLSSMRTRPGSFSQGSPLQASPELSTAAVTEAKKWLEEKRQGLGFKPEDNGPCTLNTDILSSHDDSVSDLGSPVDLAKSYMQSLPPWKSPFLGRQKFNTPPSKYFISSAEVTTKEDYLSSFWTKLEESRRARIGSSGGSADAPKFWNYGSNSRLFENDTSIFSLGTDEKVGDPTKIYNGSGKFAATEPVGGCCLPITPTEDRTDCTFVVLRVLLSLWTLQGTTGMHPKKTRLHLKFSLIKFQRVTMCLPLGQFLHKKILTVQLSLCCNCTISYKLIMRITKDTTGHSGDVKAPTSEPHLGETRINSASESIPNDAGPPTQNKKNGPTIKKTLVNGLVDQPNANSGLESSGNDNPSYTNSSSAVPVPPASTQPVESAAAAVDVDSVEKGPGTTPEQPAKRRAPNVRRGQRRVLRSATREGRAT</sequence>
<dbReference type="AlphaFoldDB" id="A0A3L6FYK3"/>
<feature type="compositionally biased region" description="Polar residues" evidence="1">
    <location>
        <begin position="532"/>
        <end position="550"/>
    </location>
</feature>
<accession>A0A3L6FXH7</accession>
<proteinExistence type="predicted"/>
<name>A0A3L6FYK3_MAIZE</name>
<gene>
    <name evidence="2" type="ORF">Zm00014a_006810</name>
</gene>
<feature type="region of interest" description="Disordered" evidence="1">
    <location>
        <begin position="184"/>
        <end position="216"/>
    </location>
</feature>
<organism evidence="2">
    <name type="scientific">Zea mays</name>
    <name type="common">Maize</name>
    <dbReference type="NCBI Taxonomy" id="4577"/>
    <lineage>
        <taxon>Eukaryota</taxon>
        <taxon>Viridiplantae</taxon>
        <taxon>Streptophyta</taxon>
        <taxon>Embryophyta</taxon>
        <taxon>Tracheophyta</taxon>
        <taxon>Spermatophyta</taxon>
        <taxon>Magnoliopsida</taxon>
        <taxon>Liliopsida</taxon>
        <taxon>Poales</taxon>
        <taxon>Poaceae</taxon>
        <taxon>PACMAD clade</taxon>
        <taxon>Panicoideae</taxon>
        <taxon>Andropogonodae</taxon>
        <taxon>Andropogoneae</taxon>
        <taxon>Tripsacinae</taxon>
        <taxon>Zea</taxon>
    </lineage>
</organism>
<evidence type="ECO:0000313" key="2">
    <source>
        <dbReference type="EMBL" id="PWZ39223.1"/>
    </source>
</evidence>
<feature type="compositionally biased region" description="Acidic residues" evidence="1">
    <location>
        <begin position="79"/>
        <end position="94"/>
    </location>
</feature>
<dbReference type="ExpressionAtlas" id="A0A3L6FYK3">
    <property type="expression patterns" value="baseline and differential"/>
</dbReference>
<dbReference type="PANTHER" id="PTHR33416">
    <property type="entry name" value="NUCLEAR PORE COMPLEX PROTEIN NUP1"/>
    <property type="match status" value="1"/>
</dbReference>
<feature type="compositionally biased region" description="Low complexity" evidence="1">
    <location>
        <begin position="39"/>
        <end position="52"/>
    </location>
</feature>
<comment type="caution">
    <text evidence="2">The sequence shown here is derived from an EMBL/GenBank/DDBJ whole genome shotgun (WGS) entry which is preliminary data.</text>
</comment>
<evidence type="ECO:0000313" key="3">
    <source>
        <dbReference type="Proteomes" id="UP000251960"/>
    </source>
</evidence>
<feature type="region of interest" description="Disordered" evidence="1">
    <location>
        <begin position="73"/>
        <end position="94"/>
    </location>
</feature>
<protein>
    <submittedName>
        <fullName evidence="2">Protein KAKU4</fullName>
    </submittedName>
</protein>
<feature type="compositionally biased region" description="Low complexity" evidence="1">
    <location>
        <begin position="565"/>
        <end position="574"/>
    </location>
</feature>
<dbReference type="EMBL" id="NCVQ01000003">
    <property type="protein sequence ID" value="PWZ39224.1"/>
    <property type="molecule type" value="Genomic_DNA"/>
</dbReference>
<dbReference type="EMBL" id="NCVQ01000003">
    <property type="protein sequence ID" value="PWZ39223.1"/>
    <property type="molecule type" value="Genomic_DNA"/>
</dbReference>
<feature type="region of interest" description="Disordered" evidence="1">
    <location>
        <begin position="499"/>
        <end position="614"/>
    </location>
</feature>
<dbReference type="PANTHER" id="PTHR33416:SF37">
    <property type="entry name" value="OS04G0655600 PROTEIN"/>
    <property type="match status" value="1"/>
</dbReference>
<dbReference type="Proteomes" id="UP000251960">
    <property type="component" value="Chromosome 2"/>
</dbReference>
<evidence type="ECO:0000256" key="1">
    <source>
        <dbReference type="SAM" id="MobiDB-lite"/>
    </source>
</evidence>
<feature type="compositionally biased region" description="Basic residues" evidence="1">
    <location>
        <begin position="590"/>
        <end position="604"/>
    </location>
</feature>
<accession>A0A3L6FYK3</accession>